<dbReference type="PROSITE" id="PS00356">
    <property type="entry name" value="HTH_LACI_1"/>
    <property type="match status" value="1"/>
</dbReference>
<dbReference type="OrthoDB" id="234496at2"/>
<dbReference type="PANTHER" id="PTHR30146:SF138">
    <property type="entry name" value="TRANSCRIPTIONAL REGULATORY PROTEIN"/>
    <property type="match status" value="1"/>
</dbReference>
<dbReference type="Pfam" id="PF13377">
    <property type="entry name" value="Peripla_BP_3"/>
    <property type="match status" value="1"/>
</dbReference>
<organism evidence="5 6">
    <name type="scientific">Salipiger marinus</name>
    <dbReference type="NCBI Taxonomy" id="555512"/>
    <lineage>
        <taxon>Bacteria</taxon>
        <taxon>Pseudomonadati</taxon>
        <taxon>Pseudomonadota</taxon>
        <taxon>Alphaproteobacteria</taxon>
        <taxon>Rhodobacterales</taxon>
        <taxon>Roseobacteraceae</taxon>
        <taxon>Salipiger</taxon>
    </lineage>
</organism>
<protein>
    <submittedName>
        <fullName evidence="5">Transcriptional regulator, LacI family</fullName>
    </submittedName>
</protein>
<dbReference type="Pfam" id="PF00356">
    <property type="entry name" value="LacI"/>
    <property type="match status" value="1"/>
</dbReference>
<dbReference type="GO" id="GO:0000976">
    <property type="term" value="F:transcription cis-regulatory region binding"/>
    <property type="evidence" value="ECO:0007669"/>
    <property type="project" value="TreeGrafter"/>
</dbReference>
<feature type="domain" description="HTH lacI-type" evidence="4">
    <location>
        <begin position="21"/>
        <end position="75"/>
    </location>
</feature>
<keyword evidence="2" id="KW-0238">DNA-binding</keyword>
<sequence>MSDGSPAPKRSRVRRSVQSSVKLEDVARLAKVSTATASRVINSPEAVSAKTRLRVEKAIAELGWIPHGAAQALASLRTRTVGALIPTLGHQTIATMLESLQQTLGNAGYTLLLGRPDASRERTTVQLSKMIQNGVECMVLMGEDHPPELYALLEQRKIFYVIAYTTGAYGHTNCIGIDNHDEMRKMVSYLLGLGHRSFGIIAANHDHNDRIRLRIDAIRDTLAAEGIAVRPQHFKVVPNWTIACGRQGMQAILEEDVRPTAIICTNDYLATGAVIEAKAAGLSVPGDLSISGFDDNELASHMDPPLTTVHVPAAEMGRTIAEHVIFVLDGGEAELPLRLEAQLVIRNSTAAPPAGP</sequence>
<dbReference type="CDD" id="cd01392">
    <property type="entry name" value="HTH_LacI"/>
    <property type="match status" value="1"/>
</dbReference>
<gene>
    <name evidence="5" type="ORF">SAMN04487993_100466</name>
</gene>
<dbReference type="SMART" id="SM00354">
    <property type="entry name" value="HTH_LACI"/>
    <property type="match status" value="1"/>
</dbReference>
<dbReference type="InterPro" id="IPR010982">
    <property type="entry name" value="Lambda_DNA-bd_dom_sf"/>
</dbReference>
<name>A0A1G8K6Y1_9RHOB</name>
<dbReference type="Proteomes" id="UP000199093">
    <property type="component" value="Unassembled WGS sequence"/>
</dbReference>
<keyword evidence="3" id="KW-0804">Transcription</keyword>
<dbReference type="InterPro" id="IPR028082">
    <property type="entry name" value="Peripla_BP_I"/>
</dbReference>
<evidence type="ECO:0000256" key="3">
    <source>
        <dbReference type="ARBA" id="ARBA00023163"/>
    </source>
</evidence>
<dbReference type="SUPFAM" id="SSF47413">
    <property type="entry name" value="lambda repressor-like DNA-binding domains"/>
    <property type="match status" value="1"/>
</dbReference>
<reference evidence="5 6" key="1">
    <citation type="submission" date="2016-10" db="EMBL/GenBank/DDBJ databases">
        <authorList>
            <person name="de Groot N.N."/>
        </authorList>
    </citation>
    <scope>NUCLEOTIDE SEQUENCE [LARGE SCALE GENOMIC DNA]</scope>
    <source>
        <strain evidence="5 6">DSM 26424</strain>
    </source>
</reference>
<evidence type="ECO:0000256" key="1">
    <source>
        <dbReference type="ARBA" id="ARBA00023015"/>
    </source>
</evidence>
<dbReference type="PROSITE" id="PS50932">
    <property type="entry name" value="HTH_LACI_2"/>
    <property type="match status" value="1"/>
</dbReference>
<dbReference type="CDD" id="cd06273">
    <property type="entry name" value="PBP1_LacI-like"/>
    <property type="match status" value="1"/>
</dbReference>
<dbReference type="GO" id="GO:0003700">
    <property type="term" value="F:DNA-binding transcription factor activity"/>
    <property type="evidence" value="ECO:0007669"/>
    <property type="project" value="TreeGrafter"/>
</dbReference>
<keyword evidence="6" id="KW-1185">Reference proteome</keyword>
<proteinExistence type="predicted"/>
<dbReference type="Gene3D" id="1.10.260.40">
    <property type="entry name" value="lambda repressor-like DNA-binding domains"/>
    <property type="match status" value="1"/>
</dbReference>
<dbReference type="InterPro" id="IPR046335">
    <property type="entry name" value="LacI/GalR-like_sensor"/>
</dbReference>
<dbReference type="SUPFAM" id="SSF53822">
    <property type="entry name" value="Periplasmic binding protein-like I"/>
    <property type="match status" value="1"/>
</dbReference>
<dbReference type="RefSeq" id="WP_089844793.1">
    <property type="nucleotide sequence ID" value="NZ_FNEJ01000004.1"/>
</dbReference>
<dbReference type="STRING" id="555512.SAMN04487993_100466"/>
<dbReference type="InterPro" id="IPR000843">
    <property type="entry name" value="HTH_LacI"/>
</dbReference>
<evidence type="ECO:0000256" key="2">
    <source>
        <dbReference type="ARBA" id="ARBA00023125"/>
    </source>
</evidence>
<dbReference type="PANTHER" id="PTHR30146">
    <property type="entry name" value="LACI-RELATED TRANSCRIPTIONAL REPRESSOR"/>
    <property type="match status" value="1"/>
</dbReference>
<dbReference type="AlphaFoldDB" id="A0A1G8K6Y1"/>
<dbReference type="Gene3D" id="3.40.50.2300">
    <property type="match status" value="2"/>
</dbReference>
<dbReference type="EMBL" id="FNEJ01000004">
    <property type="protein sequence ID" value="SDI39194.1"/>
    <property type="molecule type" value="Genomic_DNA"/>
</dbReference>
<evidence type="ECO:0000313" key="6">
    <source>
        <dbReference type="Proteomes" id="UP000199093"/>
    </source>
</evidence>
<evidence type="ECO:0000259" key="4">
    <source>
        <dbReference type="PROSITE" id="PS50932"/>
    </source>
</evidence>
<evidence type="ECO:0000313" key="5">
    <source>
        <dbReference type="EMBL" id="SDI39194.1"/>
    </source>
</evidence>
<keyword evidence="1" id="KW-0805">Transcription regulation</keyword>
<accession>A0A1G8K6Y1</accession>